<dbReference type="AlphaFoldDB" id="E1ZHF3"/>
<gene>
    <name evidence="3" type="ORF">CHLNCDRAFT_135040</name>
</gene>
<dbReference type="PANTHER" id="PTHR12286">
    <property type="entry name" value="SACCHAROPINE DEHYDROGENASE-LIKE OXIDOREDUCTASE"/>
    <property type="match status" value="1"/>
</dbReference>
<dbReference type="OrthoDB" id="10268090at2759"/>
<dbReference type="InterPro" id="IPR005097">
    <property type="entry name" value="Sacchrp_dh_NADP-bd"/>
</dbReference>
<dbReference type="eggNOG" id="KOG2733">
    <property type="taxonomic scope" value="Eukaryota"/>
</dbReference>
<dbReference type="InParanoid" id="E1ZHF3"/>
<dbReference type="OMA" id="GPYQLYG"/>
<comment type="similarity">
    <text evidence="1">Belongs to the saccharopine dehydrogenase family.</text>
</comment>
<dbReference type="RefSeq" id="XP_005847010.1">
    <property type="nucleotide sequence ID" value="XM_005846948.1"/>
</dbReference>
<evidence type="ECO:0000259" key="2">
    <source>
        <dbReference type="Pfam" id="PF03435"/>
    </source>
</evidence>
<keyword evidence="4" id="KW-1185">Reference proteome</keyword>
<accession>E1ZHF3</accession>
<sequence>MAPTRAFDVVIWGATGFTGRLVAEHLARDYKTGVKWAIAGRSQERLEKLRLELSEQYGSELQEVPILIGDLKSQPSLDSIASQTTVMISTAGPFALYGTPVVDAAVRSGTHYVDITGEAPWVSKIIAAYHEEAAAKRVRIVPCCGFDSTPFDLGALLVIDHMRKQLGKQPAKVLNAVMGSKGGVSGGTIASGMNAISEMNSNPALKASARDVYSLVPEEAHGSDGEFWGVEWCPELGKYLAPFVMQVVNNRVVHRSNYLNKYDGGSSTLRYQEAVAAKSWLAAKSVQLGTLAVVGAMGQSWMHPLLKKLLPAPGEGPSRETMMTGYFKNRVVGWTKEEGGAQPSVVQAEVADPHRDGGYWGTSRMLLEAALCLALQQQELDASPEVLKGGVLTPASAMGIFLVERLRNAGQTFKILEGGASTA</sequence>
<dbReference type="InterPro" id="IPR036291">
    <property type="entry name" value="NAD(P)-bd_dom_sf"/>
</dbReference>
<feature type="domain" description="Saccharopine dehydrogenase NADP binding" evidence="2">
    <location>
        <begin position="9"/>
        <end position="141"/>
    </location>
</feature>
<proteinExistence type="inferred from homology"/>
<dbReference type="GO" id="GO:0005739">
    <property type="term" value="C:mitochondrion"/>
    <property type="evidence" value="ECO:0007669"/>
    <property type="project" value="TreeGrafter"/>
</dbReference>
<protein>
    <recommendedName>
        <fullName evidence="2">Saccharopine dehydrogenase NADP binding domain-containing protein</fullName>
    </recommendedName>
</protein>
<dbReference type="Proteomes" id="UP000008141">
    <property type="component" value="Unassembled WGS sequence"/>
</dbReference>
<dbReference type="EMBL" id="GL433846">
    <property type="protein sequence ID" value="EFN54908.1"/>
    <property type="molecule type" value="Genomic_DNA"/>
</dbReference>
<dbReference type="InterPro" id="IPR051276">
    <property type="entry name" value="Saccharopine_DH-like_oxidrdct"/>
</dbReference>
<dbReference type="GO" id="GO:0009247">
    <property type="term" value="P:glycolipid biosynthetic process"/>
    <property type="evidence" value="ECO:0007669"/>
    <property type="project" value="TreeGrafter"/>
</dbReference>
<dbReference type="GO" id="GO:0005886">
    <property type="term" value="C:plasma membrane"/>
    <property type="evidence" value="ECO:0007669"/>
    <property type="project" value="TreeGrafter"/>
</dbReference>
<dbReference type="KEGG" id="cvr:CHLNCDRAFT_135040"/>
<name>E1ZHF3_CHLVA</name>
<evidence type="ECO:0000256" key="1">
    <source>
        <dbReference type="ARBA" id="ARBA00038048"/>
    </source>
</evidence>
<dbReference type="PANTHER" id="PTHR12286:SF5">
    <property type="entry name" value="SACCHAROPINE DEHYDROGENASE-LIKE OXIDOREDUCTASE"/>
    <property type="match status" value="1"/>
</dbReference>
<dbReference type="Gene3D" id="3.40.50.720">
    <property type="entry name" value="NAD(P)-binding Rossmann-like Domain"/>
    <property type="match status" value="1"/>
</dbReference>
<dbReference type="Pfam" id="PF03435">
    <property type="entry name" value="Sacchrp_dh_NADP"/>
    <property type="match status" value="1"/>
</dbReference>
<dbReference type="SUPFAM" id="SSF51735">
    <property type="entry name" value="NAD(P)-binding Rossmann-fold domains"/>
    <property type="match status" value="1"/>
</dbReference>
<organism evidence="4">
    <name type="scientific">Chlorella variabilis</name>
    <name type="common">Green alga</name>
    <dbReference type="NCBI Taxonomy" id="554065"/>
    <lineage>
        <taxon>Eukaryota</taxon>
        <taxon>Viridiplantae</taxon>
        <taxon>Chlorophyta</taxon>
        <taxon>core chlorophytes</taxon>
        <taxon>Trebouxiophyceae</taxon>
        <taxon>Chlorellales</taxon>
        <taxon>Chlorellaceae</taxon>
        <taxon>Chlorella clade</taxon>
        <taxon>Chlorella</taxon>
    </lineage>
</organism>
<reference evidence="3 4" key="1">
    <citation type="journal article" date="2010" name="Plant Cell">
        <title>The Chlorella variabilis NC64A genome reveals adaptation to photosymbiosis, coevolution with viruses, and cryptic sex.</title>
        <authorList>
            <person name="Blanc G."/>
            <person name="Duncan G."/>
            <person name="Agarkova I."/>
            <person name="Borodovsky M."/>
            <person name="Gurnon J."/>
            <person name="Kuo A."/>
            <person name="Lindquist E."/>
            <person name="Lucas S."/>
            <person name="Pangilinan J."/>
            <person name="Polle J."/>
            <person name="Salamov A."/>
            <person name="Terry A."/>
            <person name="Yamada T."/>
            <person name="Dunigan D.D."/>
            <person name="Grigoriev I.V."/>
            <person name="Claverie J.M."/>
            <person name="Van Etten J.L."/>
        </authorList>
    </citation>
    <scope>NUCLEOTIDE SEQUENCE [LARGE SCALE GENOMIC DNA]</scope>
    <source>
        <strain evidence="3 4">NC64A</strain>
    </source>
</reference>
<evidence type="ECO:0000313" key="4">
    <source>
        <dbReference type="Proteomes" id="UP000008141"/>
    </source>
</evidence>
<evidence type="ECO:0000313" key="3">
    <source>
        <dbReference type="EMBL" id="EFN54908.1"/>
    </source>
</evidence>
<dbReference type="GO" id="GO:0005811">
    <property type="term" value="C:lipid droplet"/>
    <property type="evidence" value="ECO:0007669"/>
    <property type="project" value="TreeGrafter"/>
</dbReference>
<dbReference type="GeneID" id="17354274"/>